<evidence type="ECO:0000256" key="2">
    <source>
        <dbReference type="ARBA" id="ARBA00001913"/>
    </source>
</evidence>
<name>A0A1M6SRU4_REIAG</name>
<comment type="catalytic activity">
    <reaction evidence="1 12">
        <text>Hydrolysis of terminal non-reducing beta-D-galactose residues in beta-D-galactosides.</text>
        <dbReference type="EC" id="3.2.1.23"/>
    </reaction>
</comment>
<dbReference type="InterPro" id="IPR023230">
    <property type="entry name" value="Glyco_hydro_2_CS"/>
</dbReference>
<feature type="domain" description="Beta galactosidase small chain/" evidence="13">
    <location>
        <begin position="762"/>
        <end position="1036"/>
    </location>
</feature>
<dbReference type="InterPro" id="IPR011013">
    <property type="entry name" value="Gal_mutarotase_sf_dom"/>
</dbReference>
<evidence type="ECO:0000256" key="5">
    <source>
        <dbReference type="ARBA" id="ARBA00011245"/>
    </source>
</evidence>
<dbReference type="InterPro" id="IPR050347">
    <property type="entry name" value="Bact_Beta-galactosidase"/>
</dbReference>
<evidence type="ECO:0000256" key="6">
    <source>
        <dbReference type="ARBA" id="ARBA00012756"/>
    </source>
</evidence>
<dbReference type="Pfam" id="PF02929">
    <property type="entry name" value="Bgal_small_N"/>
    <property type="match status" value="1"/>
</dbReference>
<evidence type="ECO:0000313" key="15">
    <source>
        <dbReference type="Proteomes" id="UP000184474"/>
    </source>
</evidence>
<reference evidence="15" key="1">
    <citation type="submission" date="2016-11" db="EMBL/GenBank/DDBJ databases">
        <authorList>
            <person name="Varghese N."/>
            <person name="Submissions S."/>
        </authorList>
    </citation>
    <scope>NUCLEOTIDE SEQUENCE [LARGE SCALE GENOMIC DNA]</scope>
    <source>
        <strain evidence="15">DSM 26134</strain>
    </source>
</reference>
<dbReference type="SMART" id="SM01038">
    <property type="entry name" value="Bgal_small_N"/>
    <property type="match status" value="1"/>
</dbReference>
<dbReference type="STRING" id="156994.SAMN04488028_105126"/>
<dbReference type="InterPro" id="IPR008979">
    <property type="entry name" value="Galactose-bd-like_sf"/>
</dbReference>
<dbReference type="InterPro" id="IPR032312">
    <property type="entry name" value="LacZ_4"/>
</dbReference>
<dbReference type="GO" id="GO:0005990">
    <property type="term" value="P:lactose catabolic process"/>
    <property type="evidence" value="ECO:0007669"/>
    <property type="project" value="TreeGrafter"/>
</dbReference>
<evidence type="ECO:0000256" key="3">
    <source>
        <dbReference type="ARBA" id="ARBA00001959"/>
    </source>
</evidence>
<dbReference type="GO" id="GO:0030246">
    <property type="term" value="F:carbohydrate binding"/>
    <property type="evidence" value="ECO:0007669"/>
    <property type="project" value="InterPro"/>
</dbReference>
<evidence type="ECO:0000313" key="14">
    <source>
        <dbReference type="EMBL" id="SHK47360.1"/>
    </source>
</evidence>
<evidence type="ECO:0000256" key="11">
    <source>
        <dbReference type="ARBA" id="ARBA00032230"/>
    </source>
</evidence>
<keyword evidence="15" id="KW-1185">Reference proteome</keyword>
<dbReference type="SUPFAM" id="SSF49303">
    <property type="entry name" value="beta-Galactosidase/glucuronidase domain"/>
    <property type="match status" value="2"/>
</dbReference>
<dbReference type="PROSITE" id="PS00608">
    <property type="entry name" value="GLYCOSYL_HYDROL_F2_2"/>
    <property type="match status" value="1"/>
</dbReference>
<dbReference type="InterPro" id="IPR006101">
    <property type="entry name" value="Glyco_hydro_2"/>
</dbReference>
<protein>
    <recommendedName>
        <fullName evidence="7 12">Beta-galactosidase</fullName>
        <ecNumber evidence="6 12">3.2.1.23</ecNumber>
    </recommendedName>
    <alternativeName>
        <fullName evidence="11 12">Lactase</fullName>
    </alternativeName>
</protein>
<keyword evidence="10 12" id="KW-0326">Glycosidase</keyword>
<organism evidence="14 15">
    <name type="scientific">Reichenbachiella agariperforans</name>
    <dbReference type="NCBI Taxonomy" id="156994"/>
    <lineage>
        <taxon>Bacteria</taxon>
        <taxon>Pseudomonadati</taxon>
        <taxon>Bacteroidota</taxon>
        <taxon>Cytophagia</taxon>
        <taxon>Cytophagales</taxon>
        <taxon>Reichenbachiellaceae</taxon>
        <taxon>Reichenbachiella</taxon>
    </lineage>
</organism>
<dbReference type="EC" id="3.2.1.23" evidence="6 12"/>
<evidence type="ECO:0000256" key="7">
    <source>
        <dbReference type="ARBA" id="ARBA00013303"/>
    </source>
</evidence>
<evidence type="ECO:0000256" key="4">
    <source>
        <dbReference type="ARBA" id="ARBA00007401"/>
    </source>
</evidence>
<evidence type="ECO:0000256" key="1">
    <source>
        <dbReference type="ARBA" id="ARBA00001412"/>
    </source>
</evidence>
<dbReference type="InterPro" id="IPR006102">
    <property type="entry name" value="Ig-like_GH2"/>
</dbReference>
<sequence length="1046" mass="119456">MGNKYISMTKNITSFLIAIILHLPLLGQEKNEWENPSIYERNKEAGHVDFIAYEQMQAARVDDFSRSPNFFSLNGTWKFNLVQKPSDRPMDFFESSFDDSAWENITVPANWEIEGFDLPIYTNVAYPFPANPPFLDHDYNPVGTYRRIFELPANWGDKAVILNLSSVSGYARIFVNGEEVGMTKVAKSPSEFEVTPFLKKGENVIAIQVFRWHDGSYLEDQDFWRLSGLEQDVYLYALPKVAVWDFFLQAGLDAKYQDGVFSAELDLRTFDQKINSSGGVKVELFPVGSNQAVFSEEKQFKTTDDPITFSSQIKNVSKWSAESPDLYDCVITLKDAKGKMSMITSEQIGFRTVEIKNAQLLVNGVPVLVKGVNLHIHDDVKGHVPTHEIMMKDIRLMKQNNINAVRTSHYPQNSLWYKLCDQYGLYLVDEANIETHGMGAEWQSWFDKTRHPAYLPEWAPAHLDRMQRLVERDKNHPSVIIWSLGNECGNGPVFYEGYQWIKERDNTRLVQFEQAGENENTDIVCPMYPSIEHMKKYAGATDKTRPFIMCEYSHAMGNSSGNFQEYWDIIMSSPQMQGGFIWDWVDQGLKAEDENGTYWAYGGDLGGLNFQNDENFCANGLVSSDRTPHPGLSEVKKVYQNILFDWDEKKSTLSVENLYDFTDLNQYQFTWELYKNGELQASKEFKVKAAPHSVAEVRIKLPKYSGDEEYYLNVFAYTKSGTEIIPVGYEIAREQFILQEASFDQRLVKGQLTVQEDGDQIKFESGSVAGTFNKKWGQFSSYTNGEVSLRNLPSPYFWRAPIDNDFGNHMPEQSGVWRTAHSNKTLKSVEAGKPNKEGLSIRVYYQLTDVDVPYTVEYLIQNDGSIAVTSSIDVSGKELPELPRFGMRMDVPGSFDQVTYYGRGPGENYSDRSTASFLGVWEHKVSEQKMPYIRPQEYGNHTDTRWVRLSNDEGQSIMIAGTQPLNFSALNIKTEDLDPGMTKKQQHPTDLRYNQNITLHIDLAQRGVGGDNSWGYLPHAPYLLNADKYSYSYVIRLTDKDSSSVQ</sequence>
<dbReference type="PANTHER" id="PTHR46323">
    <property type="entry name" value="BETA-GALACTOSIDASE"/>
    <property type="match status" value="1"/>
</dbReference>
<dbReference type="InterPro" id="IPR023232">
    <property type="entry name" value="Glyco_hydro_2_AS"/>
</dbReference>
<dbReference type="AlphaFoldDB" id="A0A1M6SRU4"/>
<dbReference type="InterPro" id="IPR006104">
    <property type="entry name" value="Glyco_hydro_2_N"/>
</dbReference>
<dbReference type="InterPro" id="IPR017853">
    <property type="entry name" value="GH"/>
</dbReference>
<dbReference type="Gene3D" id="2.70.98.10">
    <property type="match status" value="1"/>
</dbReference>
<dbReference type="Pfam" id="PF02836">
    <property type="entry name" value="Glyco_hydro_2_C"/>
    <property type="match status" value="1"/>
</dbReference>
<comment type="cofactor">
    <cofactor evidence="3">
        <name>Na(+)</name>
        <dbReference type="ChEBI" id="CHEBI:29101"/>
    </cofactor>
</comment>
<evidence type="ECO:0000256" key="10">
    <source>
        <dbReference type="ARBA" id="ARBA00023295"/>
    </source>
</evidence>
<dbReference type="SUPFAM" id="SSF51445">
    <property type="entry name" value="(Trans)glycosidases"/>
    <property type="match status" value="1"/>
</dbReference>
<dbReference type="InterPro" id="IPR004199">
    <property type="entry name" value="B-gal_small/dom_5"/>
</dbReference>
<dbReference type="EMBL" id="FRAA01000005">
    <property type="protein sequence ID" value="SHK47360.1"/>
    <property type="molecule type" value="Genomic_DNA"/>
</dbReference>
<dbReference type="PANTHER" id="PTHR46323:SF2">
    <property type="entry name" value="BETA-GALACTOSIDASE"/>
    <property type="match status" value="1"/>
</dbReference>
<dbReference type="Pfam" id="PF16353">
    <property type="entry name" value="LacZ_4"/>
    <property type="match status" value="1"/>
</dbReference>
<comment type="subunit">
    <text evidence="5">Monomer.</text>
</comment>
<dbReference type="Pfam" id="PF00703">
    <property type="entry name" value="Glyco_hydro_2"/>
    <property type="match status" value="1"/>
</dbReference>
<evidence type="ECO:0000256" key="12">
    <source>
        <dbReference type="RuleBase" id="RU361154"/>
    </source>
</evidence>
<dbReference type="GO" id="GO:0004565">
    <property type="term" value="F:beta-galactosidase activity"/>
    <property type="evidence" value="ECO:0007669"/>
    <property type="project" value="UniProtKB-EC"/>
</dbReference>
<dbReference type="Proteomes" id="UP000184474">
    <property type="component" value="Unassembled WGS sequence"/>
</dbReference>
<dbReference type="SUPFAM" id="SSF74650">
    <property type="entry name" value="Galactose mutarotase-like"/>
    <property type="match status" value="1"/>
</dbReference>
<gene>
    <name evidence="14" type="ORF">SAMN04488028_105126</name>
</gene>
<dbReference type="InterPro" id="IPR036156">
    <property type="entry name" value="Beta-gal/glucu_dom_sf"/>
</dbReference>
<dbReference type="InterPro" id="IPR014718">
    <property type="entry name" value="GH-type_carb-bd"/>
</dbReference>
<dbReference type="InterPro" id="IPR013783">
    <property type="entry name" value="Ig-like_fold"/>
</dbReference>
<dbReference type="Gene3D" id="2.60.120.260">
    <property type="entry name" value="Galactose-binding domain-like"/>
    <property type="match status" value="1"/>
</dbReference>
<dbReference type="FunFam" id="3.20.20.80:FF:000018">
    <property type="entry name" value="Beta-galactosidase"/>
    <property type="match status" value="1"/>
</dbReference>
<keyword evidence="9" id="KW-0106">Calcium</keyword>
<dbReference type="GO" id="GO:0009341">
    <property type="term" value="C:beta-galactosidase complex"/>
    <property type="evidence" value="ECO:0007669"/>
    <property type="project" value="InterPro"/>
</dbReference>
<comment type="similarity">
    <text evidence="4 12">Belongs to the glycosyl hydrolase 2 family.</text>
</comment>
<dbReference type="Pfam" id="PF02837">
    <property type="entry name" value="Glyco_hydro_2_N"/>
    <property type="match status" value="1"/>
</dbReference>
<dbReference type="PROSITE" id="PS00719">
    <property type="entry name" value="GLYCOSYL_HYDROL_F2_1"/>
    <property type="match status" value="1"/>
</dbReference>
<proteinExistence type="inferred from homology"/>
<evidence type="ECO:0000256" key="9">
    <source>
        <dbReference type="ARBA" id="ARBA00022837"/>
    </source>
</evidence>
<dbReference type="Gene3D" id="3.20.20.80">
    <property type="entry name" value="Glycosidases"/>
    <property type="match status" value="1"/>
</dbReference>
<comment type="cofactor">
    <cofactor evidence="2">
        <name>Ca(2+)</name>
        <dbReference type="ChEBI" id="CHEBI:29108"/>
    </cofactor>
</comment>
<dbReference type="InterPro" id="IPR006103">
    <property type="entry name" value="Glyco_hydro_2_cat"/>
</dbReference>
<evidence type="ECO:0000256" key="8">
    <source>
        <dbReference type="ARBA" id="ARBA00022801"/>
    </source>
</evidence>
<accession>A0A1M6SRU4</accession>
<dbReference type="SUPFAM" id="SSF49785">
    <property type="entry name" value="Galactose-binding domain-like"/>
    <property type="match status" value="1"/>
</dbReference>
<dbReference type="PRINTS" id="PR00132">
    <property type="entry name" value="GLHYDRLASE2"/>
</dbReference>
<keyword evidence="8 12" id="KW-0378">Hydrolase</keyword>
<dbReference type="Gene3D" id="2.60.40.10">
    <property type="entry name" value="Immunoglobulins"/>
    <property type="match status" value="2"/>
</dbReference>
<evidence type="ECO:0000259" key="13">
    <source>
        <dbReference type="SMART" id="SM01038"/>
    </source>
</evidence>